<organism evidence="1 2">
    <name type="scientific">Vallitalea maricola</name>
    <dbReference type="NCBI Taxonomy" id="3074433"/>
    <lineage>
        <taxon>Bacteria</taxon>
        <taxon>Bacillati</taxon>
        <taxon>Bacillota</taxon>
        <taxon>Clostridia</taxon>
        <taxon>Lachnospirales</taxon>
        <taxon>Vallitaleaceae</taxon>
        <taxon>Vallitalea</taxon>
    </lineage>
</organism>
<gene>
    <name evidence="1" type="ORF">AN2V17_36420</name>
</gene>
<proteinExistence type="predicted"/>
<comment type="caution">
    <text evidence="1">The sequence shown here is derived from an EMBL/GenBank/DDBJ whole genome shotgun (WGS) entry which is preliminary data.</text>
</comment>
<reference evidence="1" key="1">
    <citation type="submission" date="2023-09" db="EMBL/GenBank/DDBJ databases">
        <title>Vallitalea sediminicola and Vallitalea maricola sp. nov., anaerobic bacteria isolated from marine sediment.</title>
        <authorList>
            <person name="Hirano S."/>
            <person name="Maeda A."/>
            <person name="Terahara T."/>
            <person name="Mori K."/>
            <person name="Hamada M."/>
            <person name="Matsumoto R."/>
            <person name="Kobayashi T."/>
        </authorList>
    </citation>
    <scope>NUCLEOTIDE SEQUENCE</scope>
    <source>
        <strain evidence="1">AN17-2</strain>
    </source>
</reference>
<keyword evidence="2" id="KW-1185">Reference proteome</keyword>
<dbReference type="EMBL" id="BTPU01000069">
    <property type="protein sequence ID" value="GMQ64405.1"/>
    <property type="molecule type" value="Genomic_DNA"/>
</dbReference>
<dbReference type="Proteomes" id="UP001374599">
    <property type="component" value="Unassembled WGS sequence"/>
</dbReference>
<evidence type="ECO:0000313" key="1">
    <source>
        <dbReference type="EMBL" id="GMQ64405.1"/>
    </source>
</evidence>
<sequence>MKKRIFAVLMLVTLLMGVFVGCGDKSSEKDSTTNTPSTGEEQKDAKKVFPAGKLVIYGYGQPQYLQQYFDAWLERNRDIAPEVSIEIVQTEGASDSREKITMTYASGANEDLPDALYIDPVNLLDLGQGELLMDVADFITPLKDKLVDGATNDATVGDKIYALPESVRPQVLFYNQKLFEEYDIDPSRMSTIEGYIEVGRELKEKSNGKVYLSYIDPGSRTWRYYGRRGLLPQANAKIWDDDGEVVIDTDEGAKLAFDTLDTMYSEGLLLKTPIFEPALYDAVKEGQVATFYIGAFWDEFLRKNVTETSGDWKVLSAPVFENVGVAGAPVSSYFAIVNKPGGKYAELCKKLWYDFHFDAQAREDWVNAMEEQNAPYANPITKDLLADDFWKEPSKFYGGQSFREIEGAALENGATNLVVTPQDVEADNIISIELEKYVAGDQTMDEAIKNMGKNLRNKIGKAELIK</sequence>
<protein>
    <submittedName>
        <fullName evidence="1">Sugar ABC transporter substrate-binding protein</fullName>
    </submittedName>
</protein>
<evidence type="ECO:0000313" key="2">
    <source>
        <dbReference type="Proteomes" id="UP001374599"/>
    </source>
</evidence>
<accession>A0ACB5UP71</accession>
<name>A0ACB5UP71_9FIRM</name>